<dbReference type="InterPro" id="IPR001791">
    <property type="entry name" value="Laminin_G"/>
</dbReference>
<evidence type="ECO:0000256" key="13">
    <source>
        <dbReference type="SAM" id="SignalP"/>
    </source>
</evidence>
<organism evidence="16 17">
    <name type="scientific">Psylliodes chrysocephalus</name>
    <dbReference type="NCBI Taxonomy" id="3402493"/>
    <lineage>
        <taxon>Eukaryota</taxon>
        <taxon>Metazoa</taxon>
        <taxon>Ecdysozoa</taxon>
        <taxon>Arthropoda</taxon>
        <taxon>Hexapoda</taxon>
        <taxon>Insecta</taxon>
        <taxon>Pterygota</taxon>
        <taxon>Neoptera</taxon>
        <taxon>Endopterygota</taxon>
        <taxon>Coleoptera</taxon>
        <taxon>Polyphaga</taxon>
        <taxon>Cucujiformia</taxon>
        <taxon>Chrysomeloidea</taxon>
        <taxon>Chrysomelidae</taxon>
        <taxon>Galerucinae</taxon>
        <taxon>Alticini</taxon>
        <taxon>Psylliodes</taxon>
    </lineage>
</organism>
<evidence type="ECO:0000256" key="6">
    <source>
        <dbReference type="ARBA" id="ARBA00022737"/>
    </source>
</evidence>
<dbReference type="Pfam" id="PF00054">
    <property type="entry name" value="Laminin_G_1"/>
    <property type="match status" value="1"/>
</dbReference>
<dbReference type="InterPro" id="IPR000742">
    <property type="entry name" value="EGF"/>
</dbReference>
<feature type="chain" id="PRO_5040114260" description="EGF-like domain-containing protein" evidence="13">
    <location>
        <begin position="26"/>
        <end position="1545"/>
    </location>
</feature>
<evidence type="ECO:0000256" key="4">
    <source>
        <dbReference type="ARBA" id="ARBA00022692"/>
    </source>
</evidence>
<dbReference type="FunFam" id="2.10.25.10:FF:000123">
    <property type="entry name" value="Crumbs homolog 1 (Drosophila)"/>
    <property type="match status" value="1"/>
</dbReference>
<dbReference type="OrthoDB" id="283575at2759"/>
<evidence type="ECO:0000313" key="17">
    <source>
        <dbReference type="Proteomes" id="UP001153636"/>
    </source>
</evidence>
<feature type="domain" description="EGF-like" evidence="14 15">
    <location>
        <begin position="205"/>
        <end position="216"/>
    </location>
</feature>
<dbReference type="EMBL" id="OV651813">
    <property type="protein sequence ID" value="CAH1098435.1"/>
    <property type="molecule type" value="Genomic_DNA"/>
</dbReference>
<keyword evidence="8" id="KW-1133">Transmembrane helix</keyword>
<dbReference type="FunFam" id="2.10.25.10:FF:000710">
    <property type="entry name" value="Blast:Protein eyes shut"/>
    <property type="match status" value="1"/>
</dbReference>
<feature type="signal peptide" evidence="13">
    <location>
        <begin position="1"/>
        <end position="25"/>
    </location>
</feature>
<dbReference type="GO" id="GO:0032991">
    <property type="term" value="C:protein-containing complex"/>
    <property type="evidence" value="ECO:0007669"/>
    <property type="project" value="TreeGrafter"/>
</dbReference>
<dbReference type="SMART" id="SM00181">
    <property type="entry name" value="EGF"/>
    <property type="match status" value="14"/>
</dbReference>
<feature type="domain" description="EGF-like" evidence="14">
    <location>
        <begin position="571"/>
        <end position="582"/>
    </location>
</feature>
<evidence type="ECO:0000259" key="14">
    <source>
        <dbReference type="PROSITE" id="PS00022"/>
    </source>
</evidence>
<feature type="domain" description="EGF-like" evidence="14">
    <location>
        <begin position="282"/>
        <end position="293"/>
    </location>
</feature>
<keyword evidence="7" id="KW-0106">Calcium</keyword>
<feature type="domain" description="EGF-like" evidence="14 15">
    <location>
        <begin position="125"/>
        <end position="136"/>
    </location>
</feature>
<dbReference type="SUPFAM" id="SSF49899">
    <property type="entry name" value="Concanavalin A-like lectins/glucanases"/>
    <property type="match status" value="4"/>
</dbReference>
<dbReference type="GO" id="GO:0023052">
    <property type="term" value="P:signaling"/>
    <property type="evidence" value="ECO:0007669"/>
    <property type="project" value="UniProtKB-ARBA"/>
</dbReference>
<keyword evidence="9" id="KW-0472">Membrane</keyword>
<keyword evidence="3" id="KW-0245">EGF-like domain</keyword>
<dbReference type="CDD" id="cd00110">
    <property type="entry name" value="LamG"/>
    <property type="match status" value="4"/>
</dbReference>
<feature type="compositionally biased region" description="Low complexity" evidence="12">
    <location>
        <begin position="517"/>
        <end position="539"/>
    </location>
</feature>
<dbReference type="Gene3D" id="2.60.120.200">
    <property type="match status" value="4"/>
</dbReference>
<dbReference type="GO" id="GO:0030154">
    <property type="term" value="P:cell differentiation"/>
    <property type="evidence" value="ECO:0007669"/>
    <property type="project" value="UniProtKB-ARBA"/>
</dbReference>
<keyword evidence="6" id="KW-0677">Repeat</keyword>
<dbReference type="Proteomes" id="UP001153636">
    <property type="component" value="Chromosome 1"/>
</dbReference>
<evidence type="ECO:0000313" key="16">
    <source>
        <dbReference type="EMBL" id="CAH1098435.1"/>
    </source>
</evidence>
<dbReference type="PROSITE" id="PS00022">
    <property type="entry name" value="EGF_1"/>
    <property type="match status" value="13"/>
</dbReference>
<evidence type="ECO:0000256" key="1">
    <source>
        <dbReference type="ARBA" id="ARBA00004251"/>
    </source>
</evidence>
<dbReference type="InterPro" id="IPR018097">
    <property type="entry name" value="EGF_Ca-bd_CS"/>
</dbReference>
<feature type="domain" description="EGF-like" evidence="14 15">
    <location>
        <begin position="49"/>
        <end position="60"/>
    </location>
</feature>
<dbReference type="GO" id="GO:0005886">
    <property type="term" value="C:plasma membrane"/>
    <property type="evidence" value="ECO:0007669"/>
    <property type="project" value="UniProtKB-SubCell"/>
</dbReference>
<keyword evidence="17" id="KW-1185">Reference proteome</keyword>
<dbReference type="SMART" id="SM00179">
    <property type="entry name" value="EGF_CA"/>
    <property type="match status" value="11"/>
</dbReference>
<feature type="domain" description="EGF-like" evidence="14">
    <location>
        <begin position="1091"/>
        <end position="1102"/>
    </location>
</feature>
<dbReference type="PROSITE" id="PS01186">
    <property type="entry name" value="EGF_2"/>
    <property type="match status" value="7"/>
</dbReference>
<evidence type="ECO:0000256" key="10">
    <source>
        <dbReference type="ARBA" id="ARBA00023157"/>
    </source>
</evidence>
<dbReference type="InterPro" id="IPR051022">
    <property type="entry name" value="Notch_Cell-Fate_Det"/>
</dbReference>
<evidence type="ECO:0000256" key="11">
    <source>
        <dbReference type="ARBA" id="ARBA00023180"/>
    </source>
</evidence>
<feature type="domain" description="EGF-like" evidence="14 15">
    <location>
        <begin position="167"/>
        <end position="178"/>
    </location>
</feature>
<dbReference type="PROSITE" id="PS00010">
    <property type="entry name" value="ASX_HYDROXYL"/>
    <property type="match status" value="4"/>
</dbReference>
<dbReference type="GO" id="GO:0007154">
    <property type="term" value="P:cell communication"/>
    <property type="evidence" value="ECO:0007669"/>
    <property type="project" value="UniProtKB-ARBA"/>
</dbReference>
<evidence type="ECO:0000256" key="8">
    <source>
        <dbReference type="ARBA" id="ARBA00022989"/>
    </source>
</evidence>
<dbReference type="InterPro" id="IPR009030">
    <property type="entry name" value="Growth_fac_rcpt_cys_sf"/>
</dbReference>
<feature type="domain" description="EGF-like" evidence="14">
    <location>
        <begin position="820"/>
        <end position="831"/>
    </location>
</feature>
<evidence type="ECO:0000256" key="9">
    <source>
        <dbReference type="ARBA" id="ARBA00023136"/>
    </source>
</evidence>
<gene>
    <name evidence="16" type="ORF">PSYICH_LOCUS1196</name>
</gene>
<keyword evidence="5 13" id="KW-0732">Signal</keyword>
<feature type="domain" description="EGF-like" evidence="14 15">
    <location>
        <begin position="1313"/>
        <end position="1324"/>
    </location>
</feature>
<proteinExistence type="predicted"/>
<dbReference type="PROSITE" id="PS01187">
    <property type="entry name" value="EGF_CA"/>
    <property type="match status" value="3"/>
</dbReference>
<keyword evidence="11" id="KW-0325">Glycoprotein</keyword>
<evidence type="ECO:0000256" key="3">
    <source>
        <dbReference type="ARBA" id="ARBA00022536"/>
    </source>
</evidence>
<dbReference type="GO" id="GO:0009653">
    <property type="term" value="P:anatomical structure morphogenesis"/>
    <property type="evidence" value="ECO:0007669"/>
    <property type="project" value="UniProtKB-ARBA"/>
</dbReference>
<feature type="domain" description="EGF-like" evidence="14 15">
    <location>
        <begin position="1346"/>
        <end position="1357"/>
    </location>
</feature>
<dbReference type="GO" id="GO:0045197">
    <property type="term" value="P:establishment or maintenance of epithelial cell apical/basal polarity"/>
    <property type="evidence" value="ECO:0007669"/>
    <property type="project" value="TreeGrafter"/>
</dbReference>
<evidence type="ECO:0000259" key="15">
    <source>
        <dbReference type="PROSITE" id="PS01186"/>
    </source>
</evidence>
<feature type="region of interest" description="Disordered" evidence="12">
    <location>
        <begin position="513"/>
        <end position="539"/>
    </location>
</feature>
<dbReference type="FunFam" id="2.10.25.10:FF:000391">
    <property type="entry name" value="Weary, isoform C"/>
    <property type="match status" value="1"/>
</dbReference>
<accession>A0A9P0G6A6</accession>
<dbReference type="GO" id="GO:0007157">
    <property type="term" value="P:heterophilic cell-cell adhesion via plasma membrane cell adhesion molecules"/>
    <property type="evidence" value="ECO:0007669"/>
    <property type="project" value="TreeGrafter"/>
</dbReference>
<keyword evidence="4" id="KW-0812">Transmembrane</keyword>
<dbReference type="InterPro" id="IPR000152">
    <property type="entry name" value="EGF-type_Asp/Asn_hydroxyl_site"/>
</dbReference>
<feature type="domain" description="EGF-like" evidence="14 15">
    <location>
        <begin position="87"/>
        <end position="98"/>
    </location>
</feature>
<dbReference type="FunFam" id="2.10.25.10:FF:000662">
    <property type="entry name" value="Eyes shut, isoform E"/>
    <property type="match status" value="1"/>
</dbReference>
<feature type="domain" description="EGF-like" evidence="14">
    <location>
        <begin position="243"/>
        <end position="254"/>
    </location>
</feature>
<dbReference type="CDD" id="cd00054">
    <property type="entry name" value="EGF_CA"/>
    <property type="match status" value="6"/>
</dbReference>
<evidence type="ECO:0000256" key="7">
    <source>
        <dbReference type="ARBA" id="ARBA00022837"/>
    </source>
</evidence>
<protein>
    <recommendedName>
        <fullName evidence="14 15">EGF-like domain-containing protein</fullName>
    </recommendedName>
</protein>
<dbReference type="SUPFAM" id="SSF57184">
    <property type="entry name" value="Growth factor receptor domain"/>
    <property type="match status" value="1"/>
</dbReference>
<keyword evidence="2" id="KW-1003">Cell membrane</keyword>
<dbReference type="PRINTS" id="PR01983">
    <property type="entry name" value="NOTCH"/>
</dbReference>
<keyword evidence="10" id="KW-1015">Disulfide bond</keyword>
<evidence type="ECO:0000256" key="2">
    <source>
        <dbReference type="ARBA" id="ARBA00022475"/>
    </source>
</evidence>
<evidence type="ECO:0000256" key="12">
    <source>
        <dbReference type="SAM" id="MobiDB-lite"/>
    </source>
</evidence>
<dbReference type="GO" id="GO:0005509">
    <property type="term" value="F:calcium ion binding"/>
    <property type="evidence" value="ECO:0007669"/>
    <property type="project" value="InterPro"/>
</dbReference>
<comment type="subcellular location">
    <subcellularLocation>
        <location evidence="1">Cell membrane</location>
        <topology evidence="1">Single-pass type I membrane protein</topology>
    </subcellularLocation>
</comment>
<dbReference type="Pfam" id="PF00008">
    <property type="entry name" value="EGF"/>
    <property type="match status" value="6"/>
</dbReference>
<dbReference type="PANTHER" id="PTHR24049">
    <property type="entry name" value="CRUMBS FAMILY MEMBER"/>
    <property type="match status" value="1"/>
</dbReference>
<sequence>MHQIGSRRWLFIIQVLLLNLPGVWNGFACLKNPCIHGVCLDDLNSSYFCYCIDGYTGIQCQTNWNECWSSPCQNGGICIDGIAMFNCSCPLGYTGSLCEQDINECESNPCQNNGTCLDAQNGYTCNCLPGYSGDHCEIDIAVCNATNETRCANGGICEEGPGETFTCRCQLGWGGLLCESEIDECASAPCQNGGVCIDHLADYACACLFGYAGRNCEEVMQICDNSPCKNGALCILEDGHSVCYCVPDFHGDLCQYQYDECQLGPRCMNGGSCIDGIDNFTCSCPPHLTGVLCECLILPDKTLDCTYIRPTARPTTVAYDNMTISSISISLTPTTEVPTSEILTESTFTTAVFPNTTLSTTELSTSIFETNFSTILSPTNYFTTSISTTEYGSTTIEYISTTGSSTSMEPSYESSTDLSTTDRGVYSTEFRYESSTSYYPNQSSTISELPSTLSIEVSSAPMLSTFEPTDFTTLTDETSTWSTTFIDKASNRTFPGDGTTLLSTFLTTEPTTVTDGSITSTESSTVSELLDSSTSSTTEESSTAASIDCTNLETRCLNGGTCIFIEEAHKCLCPFDYEGLVCEIKLGVRKAAFGGNSYLSHRLHVSSYHLSVEFETKTMASDGMLFFSNIDSQYMALYMENGFLKFKFSCGYQTMLLSELKIPVNNGFTMNIKAGLDFDKDFKHCNASIKVNDSLSMRGDQTAKIDKFTKPSAWLHLGGLPEHLIHEVGIPVAGFIGCMSNLKIGKQKIKIYDDVSECSSLACLSSPCKNGASCTSVGDVWQCHCRNGYLGKSCEISICDNNPCLYGGTCIPFTNSGYICLCPYGKHGHFCENDLKVIQPYFSSSVNGLSSFVAYPFPVGISKTMEIKFRFTPTTLEQISLLLFIGQAGHHDYYSDHVAVSFVRGYIMLTWNLGSGPRRIFTSQPIKPGAKDYLVRLGHTGRRAWLYVEHLGNVTGRSPGNLIQLDVVPLLYIGGYDVKNFSTLPHDLPLHTGFSGCIYDLEMKSGSVIIPFQGSMKAFGRAVGQCGTSECYERSCQNNGACLHHGSTFMCLCQDDWFGPLCSSRHNLCDSNCTKCSENARCVPLLSHSECDCPLGKTGEHCEKDEIVTDVSLTGIRSYITLNSIEIEGTKFQIQFEMRILSDQGIILFMGKKDLRYLCLSLQNGLLEVKVQSGSSKITSSSLVVRSSKLLVKALWHKVQFGRYGKKVYLSVDNITNTGQIDMSHTLSSNKETIHLGGLPDMSNLPLFAAAGLPVHFKGCIRRFIVNDLAVPLTTENIEKSRNVQDCDGTPCGGDSCQNGGTCWLDSFLKPHCACNPPYFGDKCHLISDCSQRTCRNQGICLNNRCTCQVGWSGAFCENEITVNNAKFNGHSYLIVRKVGEKKRELREDITKIFLNFTTVRPNGLLLWNKKAKNYLGLGIENGFLKIAMSSEKNKQSIYEIPSYTQVSDGLWHNVELQLDPLVLHLDNKTFEIQKKLEKSSKFYVTGNFYIGGLPNVTNLDEVTNGLFQKSFEGCIAAFGTNMDVITDFSHMEGSNIDTCHVLAT</sequence>
<name>A0A9P0G6A6_9CUCU</name>
<feature type="domain" description="EGF-like" evidence="14">
    <location>
        <begin position="1051"/>
        <end position="1062"/>
    </location>
</feature>
<dbReference type="SMART" id="SM00282">
    <property type="entry name" value="LamG"/>
    <property type="match status" value="4"/>
</dbReference>
<evidence type="ECO:0000256" key="5">
    <source>
        <dbReference type="ARBA" id="ARBA00022729"/>
    </source>
</evidence>
<dbReference type="InterPro" id="IPR001881">
    <property type="entry name" value="EGF-like_Ca-bd_dom"/>
</dbReference>
<reference evidence="16" key="1">
    <citation type="submission" date="2022-01" db="EMBL/GenBank/DDBJ databases">
        <authorList>
            <person name="King R."/>
        </authorList>
    </citation>
    <scope>NUCLEOTIDE SEQUENCE</scope>
</reference>
<dbReference type="InterPro" id="IPR013320">
    <property type="entry name" value="ConA-like_dom_sf"/>
</dbReference>
<dbReference type="SUPFAM" id="SSF57196">
    <property type="entry name" value="EGF/Laminin"/>
    <property type="match status" value="7"/>
</dbReference>
<dbReference type="Gene3D" id="2.10.25.10">
    <property type="entry name" value="Laminin"/>
    <property type="match status" value="12"/>
</dbReference>
<dbReference type="Pfam" id="PF02210">
    <property type="entry name" value="Laminin_G_2"/>
    <property type="match status" value="3"/>
</dbReference>
<dbReference type="GO" id="GO:0048513">
    <property type="term" value="P:animal organ development"/>
    <property type="evidence" value="ECO:0007669"/>
    <property type="project" value="UniProtKB-ARBA"/>
</dbReference>
<dbReference type="FunFam" id="2.10.25.10:FF:000122">
    <property type="entry name" value="Protein crumbs homolog 2"/>
    <property type="match status" value="1"/>
</dbReference>
<dbReference type="PRINTS" id="PR00010">
    <property type="entry name" value="EGFBLOOD"/>
</dbReference>
<dbReference type="PANTHER" id="PTHR24049:SF22">
    <property type="entry name" value="DROSOPHILA CRUMBS HOMOLOG"/>
    <property type="match status" value="1"/>
</dbReference>